<dbReference type="Pfam" id="PF07725">
    <property type="entry name" value="LRR_3"/>
    <property type="match status" value="1"/>
</dbReference>
<dbReference type="InterPro" id="IPR003591">
    <property type="entry name" value="Leu-rich_rpt_typical-subtyp"/>
</dbReference>
<evidence type="ECO:0000256" key="2">
    <source>
        <dbReference type="ARBA" id="ARBA00022737"/>
    </source>
</evidence>
<evidence type="ECO:0000259" key="3">
    <source>
        <dbReference type="Pfam" id="PF20160"/>
    </source>
</evidence>
<protein>
    <recommendedName>
        <fullName evidence="3">C-JID domain-containing protein</fullName>
    </recommendedName>
</protein>
<dbReference type="InterPro" id="IPR011713">
    <property type="entry name" value="Leu-rich_rpt_3"/>
</dbReference>
<dbReference type="InterPro" id="IPR001611">
    <property type="entry name" value="Leu-rich_rpt"/>
</dbReference>
<sequence length="553" mass="63841">MRADPISKIKHLKLLNVEDMNSLGSLSYLSNELGYLIWNKYAFDCLPPSFQPGKLVELNLRGSNIDRLWHGTKPLHNLKRLDLSFSKNLVEMPDLRDALNLERLALEGCIKLRKINPSLGLLRKLAVLNLTNCINLVSLPKSIFGLTSLQYLSVSGCSKLYNNELIDEPRNEENLKKLCLVEAPIHSQSTSSLIKKWLVRWPLDLLYSRAQRDSISYLIPSSATLPYLRELDLSFCNLVQIPDAIEKLHCLEKLNLKGNNFVTLPSLKDLFRLYNLNIQHCKRLKYFPNLPSRTQLPSDVYSVDLSYSPSVATRFIPDDEVSAGLIVFNCPELVDRERFTSMSVSWMIQIFQANHQYGCLGPDVESIIPGSEIPRWFNYQHVSMDNSIVIDASPVMHDNNWIVVVCCAIFQVREMHSPRKTSDFRVTIPVDVRRDLLMDDSDHMWIFYLTHEEFIDQCNSTEAPNIGCLKMKMKIQDMEDFREYTMKHGQMDETVFLTKKHGQMEAKIFPVEVKKYGYRWVSEQDLKLSNSTMMHDANLITGRHKFLAMEKNR</sequence>
<dbReference type="AlphaFoldDB" id="A0AA86W4Z9"/>
<dbReference type="PANTHER" id="PTHR11017:SF259">
    <property type="entry name" value="ADP-RIBOSYL CYCLASE_CYCLIC ADP-RIBOSE HYDROLASE"/>
    <property type="match status" value="1"/>
</dbReference>
<proteinExistence type="predicted"/>
<dbReference type="Proteomes" id="UP001189624">
    <property type="component" value="Chromosome 11"/>
</dbReference>
<dbReference type="GO" id="GO:0006952">
    <property type="term" value="P:defense response"/>
    <property type="evidence" value="ECO:0007669"/>
    <property type="project" value="InterPro"/>
</dbReference>
<feature type="domain" description="C-JID" evidence="3">
    <location>
        <begin position="368"/>
        <end position="521"/>
    </location>
</feature>
<dbReference type="Gramene" id="rna-AYBTSS11_LOCUS30900">
    <property type="protein sequence ID" value="CAJ1978702.1"/>
    <property type="gene ID" value="gene-AYBTSS11_LOCUS30900"/>
</dbReference>
<dbReference type="PROSITE" id="PS51450">
    <property type="entry name" value="LRR"/>
    <property type="match status" value="1"/>
</dbReference>
<gene>
    <name evidence="4" type="ORF">AYBTSS11_LOCUS30900</name>
</gene>
<evidence type="ECO:0000256" key="1">
    <source>
        <dbReference type="ARBA" id="ARBA00022614"/>
    </source>
</evidence>
<evidence type="ECO:0000313" key="4">
    <source>
        <dbReference type="EMBL" id="CAJ1978702.1"/>
    </source>
</evidence>
<keyword evidence="2" id="KW-0677">Repeat</keyword>
<organism evidence="4 5">
    <name type="scientific">Sphenostylis stenocarpa</name>
    <dbReference type="NCBI Taxonomy" id="92480"/>
    <lineage>
        <taxon>Eukaryota</taxon>
        <taxon>Viridiplantae</taxon>
        <taxon>Streptophyta</taxon>
        <taxon>Embryophyta</taxon>
        <taxon>Tracheophyta</taxon>
        <taxon>Spermatophyta</taxon>
        <taxon>Magnoliopsida</taxon>
        <taxon>eudicotyledons</taxon>
        <taxon>Gunneridae</taxon>
        <taxon>Pentapetalae</taxon>
        <taxon>rosids</taxon>
        <taxon>fabids</taxon>
        <taxon>Fabales</taxon>
        <taxon>Fabaceae</taxon>
        <taxon>Papilionoideae</taxon>
        <taxon>50 kb inversion clade</taxon>
        <taxon>NPAAA clade</taxon>
        <taxon>indigoferoid/millettioid clade</taxon>
        <taxon>Phaseoleae</taxon>
        <taxon>Sphenostylis</taxon>
    </lineage>
</organism>
<dbReference type="Gene3D" id="3.80.10.10">
    <property type="entry name" value="Ribonuclease Inhibitor"/>
    <property type="match status" value="2"/>
</dbReference>
<dbReference type="SMART" id="SM00369">
    <property type="entry name" value="LRR_TYP"/>
    <property type="match status" value="3"/>
</dbReference>
<dbReference type="InterPro" id="IPR032675">
    <property type="entry name" value="LRR_dom_sf"/>
</dbReference>
<dbReference type="Pfam" id="PF20160">
    <property type="entry name" value="C-JID"/>
    <property type="match status" value="1"/>
</dbReference>
<accession>A0AA86W4Z9</accession>
<dbReference type="PANTHER" id="PTHR11017">
    <property type="entry name" value="LEUCINE-RICH REPEAT-CONTAINING PROTEIN"/>
    <property type="match status" value="1"/>
</dbReference>
<keyword evidence="5" id="KW-1185">Reference proteome</keyword>
<dbReference type="SUPFAM" id="SSF52058">
    <property type="entry name" value="L domain-like"/>
    <property type="match status" value="1"/>
</dbReference>
<dbReference type="EMBL" id="OY731408">
    <property type="protein sequence ID" value="CAJ1978702.1"/>
    <property type="molecule type" value="Genomic_DNA"/>
</dbReference>
<reference evidence="4" key="1">
    <citation type="submission" date="2023-10" db="EMBL/GenBank/DDBJ databases">
        <authorList>
            <person name="Domelevo Entfellner J.-B."/>
        </authorList>
    </citation>
    <scope>NUCLEOTIDE SEQUENCE</scope>
</reference>
<evidence type="ECO:0000313" key="5">
    <source>
        <dbReference type="Proteomes" id="UP001189624"/>
    </source>
</evidence>
<keyword evidence="1" id="KW-0433">Leucine-rich repeat</keyword>
<dbReference type="InterPro" id="IPR045344">
    <property type="entry name" value="C-JID"/>
</dbReference>
<dbReference type="InterPro" id="IPR044974">
    <property type="entry name" value="Disease_R_plants"/>
</dbReference>
<name>A0AA86W4Z9_9FABA</name>